<dbReference type="GeneID" id="8858919"/>
<accession>D2UZW3</accession>
<evidence type="ECO:0000313" key="2">
    <source>
        <dbReference type="EMBL" id="EFC50234.1"/>
    </source>
</evidence>
<keyword evidence="3" id="KW-1185">Reference proteome</keyword>
<reference evidence="2 3" key="1">
    <citation type="journal article" date="2010" name="Cell">
        <title>The genome of Naegleria gruberi illuminates early eukaryotic versatility.</title>
        <authorList>
            <person name="Fritz-Laylin L.K."/>
            <person name="Prochnik S.E."/>
            <person name="Ginger M.L."/>
            <person name="Dacks J.B."/>
            <person name="Carpenter M.L."/>
            <person name="Field M.C."/>
            <person name="Kuo A."/>
            <person name="Paredez A."/>
            <person name="Chapman J."/>
            <person name="Pham J."/>
            <person name="Shu S."/>
            <person name="Neupane R."/>
            <person name="Cipriano M."/>
            <person name="Mancuso J."/>
            <person name="Tu H."/>
            <person name="Salamov A."/>
            <person name="Lindquist E."/>
            <person name="Shapiro H."/>
            <person name="Lucas S."/>
            <person name="Grigoriev I.V."/>
            <person name="Cande W.Z."/>
            <person name="Fulton C."/>
            <person name="Rokhsar D.S."/>
            <person name="Dawson S.C."/>
        </authorList>
    </citation>
    <scope>NUCLEOTIDE SEQUENCE [LARGE SCALE GENOMIC DNA]</scope>
    <source>
        <strain evidence="2 3">NEG-M</strain>
    </source>
</reference>
<dbReference type="Proteomes" id="UP000006671">
    <property type="component" value="Unassembled WGS sequence"/>
</dbReference>
<organism evidence="3">
    <name type="scientific">Naegleria gruberi</name>
    <name type="common">Amoeba</name>
    <dbReference type="NCBI Taxonomy" id="5762"/>
    <lineage>
        <taxon>Eukaryota</taxon>
        <taxon>Discoba</taxon>
        <taxon>Heterolobosea</taxon>
        <taxon>Tetramitia</taxon>
        <taxon>Eutetramitia</taxon>
        <taxon>Vahlkampfiidae</taxon>
        <taxon>Naegleria</taxon>
    </lineage>
</organism>
<dbReference type="EMBL" id="GG738846">
    <property type="protein sequence ID" value="EFC50234.1"/>
    <property type="molecule type" value="Genomic_DNA"/>
</dbReference>
<dbReference type="VEuPathDB" id="AmoebaDB:NAEGRDRAFT_62084"/>
<name>D2UZW3_NAEGR</name>
<dbReference type="RefSeq" id="XP_002682978.1">
    <property type="nucleotide sequence ID" value="XM_002682932.1"/>
</dbReference>
<protein>
    <submittedName>
        <fullName evidence="2">Predicted protein</fullName>
    </submittedName>
</protein>
<gene>
    <name evidence="2" type="ORF">NAEGRDRAFT_62084</name>
</gene>
<evidence type="ECO:0000256" key="1">
    <source>
        <dbReference type="SAM" id="MobiDB-lite"/>
    </source>
</evidence>
<evidence type="ECO:0000313" key="3">
    <source>
        <dbReference type="Proteomes" id="UP000006671"/>
    </source>
</evidence>
<dbReference type="OrthoDB" id="10254131at2759"/>
<dbReference type="AlphaFoldDB" id="D2UZW3"/>
<feature type="compositionally biased region" description="Low complexity" evidence="1">
    <location>
        <begin position="7"/>
        <end position="20"/>
    </location>
</feature>
<feature type="region of interest" description="Disordered" evidence="1">
    <location>
        <begin position="1"/>
        <end position="32"/>
    </location>
</feature>
<dbReference type="OMA" id="IHDCEFL"/>
<proteinExistence type="predicted"/>
<dbReference type="KEGG" id="ngr:NAEGRDRAFT_62084"/>
<sequence>MSKDDTSSSSGFSLFGNNTSEETETPKAVENDQIRRDMIAAALLGPCKPLNRKMLEIRAQTTIDPNQAQQAEQQMWKCLEGFANNFYQQHGNWGSAQIIDQGSNQNNSQSPSIQGGSPGDIYYFERMSGKTQWDRPAYLETIINQGKQAKDQTLPIHDCEFLQLNFFICLQSTRAQKTHCDFENDKLIRCIRAKHFQK</sequence>
<dbReference type="InParanoid" id="D2UZW3"/>